<name>A0A4Z0BMP6_9BURK</name>
<dbReference type="PANTHER" id="PTHR43000">
    <property type="entry name" value="DTDP-D-GLUCOSE 4,6-DEHYDRATASE-RELATED"/>
    <property type="match status" value="1"/>
</dbReference>
<dbReference type="OrthoDB" id="9801056at2"/>
<dbReference type="Gene3D" id="3.90.25.10">
    <property type="entry name" value="UDP-galactose 4-epimerase, domain 1"/>
    <property type="match status" value="1"/>
</dbReference>
<dbReference type="Pfam" id="PF01370">
    <property type="entry name" value="Epimerase"/>
    <property type="match status" value="1"/>
</dbReference>
<sequence length="363" mass="39976">MSMASFKNASIAVVGGAGFVGSNLVKLLLKEQPREVVVIDNLLSSDVANVPSDSRVKFCFASITSDAGLAALPQEVEYVFHLSCYHGNQSSIADPFADHENNTLTSLRLFDRLKDFGSLKKVVYAAAACAVAEKTYDAPSATTEDQPVSLVHDSPYSISKLIGELYGNYYHQRYDLPFVKARFSNVFGPGEILGAGRWRGTVHTVWRNVTPTFIWKSLHREALPLDNGGNASRDFIFVEDMARGLMACALRGEPGGIYNLATGRETSILELATWINEFTGNPTPPDLKPARDWDRSGKRFASTEKSRNELGFEAQFEVREGLRRTVEWTRAHRDLIARTMAAHAKQMQQAGAPLPAEYLPASA</sequence>
<dbReference type="Proteomes" id="UP000297564">
    <property type="component" value="Unassembled WGS sequence"/>
</dbReference>
<gene>
    <name evidence="4" type="ORF">EZ242_11085</name>
</gene>
<reference evidence="4 5" key="1">
    <citation type="submission" date="2019-03" db="EMBL/GenBank/DDBJ databases">
        <title>Ramlibacter rhizophilus CCTCC AB2015357, whole genome shotgun sequence.</title>
        <authorList>
            <person name="Zhang X."/>
            <person name="Feng G."/>
            <person name="Zhu H."/>
        </authorList>
    </citation>
    <scope>NUCLEOTIDE SEQUENCE [LARGE SCALE GENOMIC DNA]</scope>
    <source>
        <strain evidence="4 5">CCTCC AB2015357</strain>
    </source>
</reference>
<comment type="caution">
    <text evidence="4">The sequence shown here is derived from an EMBL/GenBank/DDBJ whole genome shotgun (WGS) entry which is preliminary data.</text>
</comment>
<organism evidence="4 5">
    <name type="scientific">Ramlibacter rhizophilus</name>
    <dbReference type="NCBI Taxonomy" id="1781167"/>
    <lineage>
        <taxon>Bacteria</taxon>
        <taxon>Pseudomonadati</taxon>
        <taxon>Pseudomonadota</taxon>
        <taxon>Betaproteobacteria</taxon>
        <taxon>Burkholderiales</taxon>
        <taxon>Comamonadaceae</taxon>
        <taxon>Ramlibacter</taxon>
    </lineage>
</organism>
<feature type="domain" description="NAD-dependent epimerase/dehydratase" evidence="3">
    <location>
        <begin position="11"/>
        <end position="261"/>
    </location>
</feature>
<evidence type="ECO:0000313" key="5">
    <source>
        <dbReference type="Proteomes" id="UP000297564"/>
    </source>
</evidence>
<dbReference type="RefSeq" id="WP_135285226.1">
    <property type="nucleotide sequence ID" value="NZ_SMLL01000004.1"/>
</dbReference>
<dbReference type="InterPro" id="IPR001509">
    <property type="entry name" value="Epimerase_deHydtase"/>
</dbReference>
<keyword evidence="5" id="KW-1185">Reference proteome</keyword>
<dbReference type="Gene3D" id="3.40.50.720">
    <property type="entry name" value="NAD(P)-binding Rossmann-like Domain"/>
    <property type="match status" value="1"/>
</dbReference>
<evidence type="ECO:0000313" key="4">
    <source>
        <dbReference type="EMBL" id="TFY99683.1"/>
    </source>
</evidence>
<dbReference type="AlphaFoldDB" id="A0A4Z0BMP6"/>
<dbReference type="EMBL" id="SMLL01000004">
    <property type="protein sequence ID" value="TFY99683.1"/>
    <property type="molecule type" value="Genomic_DNA"/>
</dbReference>
<evidence type="ECO:0000256" key="1">
    <source>
        <dbReference type="ARBA" id="ARBA00005125"/>
    </source>
</evidence>
<comment type="pathway">
    <text evidence="1">Bacterial outer membrane biogenesis; LPS O-antigen biosynthesis.</text>
</comment>
<evidence type="ECO:0000256" key="2">
    <source>
        <dbReference type="ARBA" id="ARBA00007637"/>
    </source>
</evidence>
<dbReference type="SUPFAM" id="SSF51735">
    <property type="entry name" value="NAD(P)-binding Rossmann-fold domains"/>
    <property type="match status" value="1"/>
</dbReference>
<protein>
    <submittedName>
        <fullName evidence="4">NAD-dependent epimerase/dehydratase family protein</fullName>
    </submittedName>
</protein>
<proteinExistence type="inferred from homology"/>
<dbReference type="InterPro" id="IPR036291">
    <property type="entry name" value="NAD(P)-bd_dom_sf"/>
</dbReference>
<evidence type="ECO:0000259" key="3">
    <source>
        <dbReference type="Pfam" id="PF01370"/>
    </source>
</evidence>
<accession>A0A4Z0BMP6</accession>
<comment type="similarity">
    <text evidence="2">Belongs to the NAD(P)-dependent epimerase/dehydratase family.</text>
</comment>